<organism evidence="1 2">
    <name type="scientific">Brevibacillus nitrificans</name>
    <dbReference type="NCBI Taxonomy" id="651560"/>
    <lineage>
        <taxon>Bacteria</taxon>
        <taxon>Bacillati</taxon>
        <taxon>Bacillota</taxon>
        <taxon>Bacilli</taxon>
        <taxon>Bacillales</taxon>
        <taxon>Paenibacillaceae</taxon>
        <taxon>Brevibacillus</taxon>
    </lineage>
</organism>
<comment type="caution">
    <text evidence="1">The sequence shown here is derived from an EMBL/GenBank/DDBJ whole genome shotgun (WGS) entry which is preliminary data.</text>
</comment>
<evidence type="ECO:0000313" key="2">
    <source>
        <dbReference type="Proteomes" id="UP000269573"/>
    </source>
</evidence>
<proteinExistence type="predicted"/>
<gene>
    <name evidence="1" type="ORF">EDM59_13530</name>
</gene>
<keyword evidence="2" id="KW-1185">Reference proteome</keyword>
<dbReference type="EMBL" id="RHHU01000009">
    <property type="protein sequence ID" value="RNB84820.1"/>
    <property type="molecule type" value="Genomic_DNA"/>
</dbReference>
<name>A0A3M8D9K1_9BACL</name>
<dbReference type="Proteomes" id="UP000269573">
    <property type="component" value="Unassembled WGS sequence"/>
</dbReference>
<accession>A0A3M8D9K1</accession>
<reference evidence="1 2" key="1">
    <citation type="submission" date="2018-10" db="EMBL/GenBank/DDBJ databases">
        <title>Phylogenomics of Brevibacillus.</title>
        <authorList>
            <person name="Dunlap C."/>
        </authorList>
    </citation>
    <scope>NUCLEOTIDE SEQUENCE [LARGE SCALE GENOMIC DNA]</scope>
    <source>
        <strain evidence="1 2">JCM 15774</strain>
    </source>
</reference>
<protein>
    <submittedName>
        <fullName evidence="1">Uncharacterized protein</fullName>
    </submittedName>
</protein>
<evidence type="ECO:0000313" key="1">
    <source>
        <dbReference type="EMBL" id="RNB84820.1"/>
    </source>
</evidence>
<sequence length="72" mass="8445">MAFKKSSRPPSQLTGDSLDVKSLFYFPFHGVSSVWVLYVFLNVSDYKKVLSCCQPTSFWDVLRVQHWRVKKE</sequence>
<dbReference type="AlphaFoldDB" id="A0A3M8D9K1"/>